<reference evidence="1 2" key="1">
    <citation type="submission" date="2024-01" db="EMBL/GenBank/DDBJ databases">
        <title>Genome assemblies of Stephania.</title>
        <authorList>
            <person name="Yang L."/>
        </authorList>
    </citation>
    <scope>NUCLEOTIDE SEQUENCE [LARGE SCALE GENOMIC DNA]</scope>
    <source>
        <strain evidence="1">JXDWG</strain>
        <tissue evidence="1">Leaf</tissue>
    </source>
</reference>
<protein>
    <submittedName>
        <fullName evidence="1">Uncharacterized protein</fullName>
    </submittedName>
</protein>
<organism evidence="1 2">
    <name type="scientific">Stephania cephalantha</name>
    <dbReference type="NCBI Taxonomy" id="152367"/>
    <lineage>
        <taxon>Eukaryota</taxon>
        <taxon>Viridiplantae</taxon>
        <taxon>Streptophyta</taxon>
        <taxon>Embryophyta</taxon>
        <taxon>Tracheophyta</taxon>
        <taxon>Spermatophyta</taxon>
        <taxon>Magnoliopsida</taxon>
        <taxon>Ranunculales</taxon>
        <taxon>Menispermaceae</taxon>
        <taxon>Menispermoideae</taxon>
        <taxon>Cissampelideae</taxon>
        <taxon>Stephania</taxon>
    </lineage>
</organism>
<dbReference type="AlphaFoldDB" id="A0AAP0EXS3"/>
<dbReference type="Proteomes" id="UP001419268">
    <property type="component" value="Unassembled WGS sequence"/>
</dbReference>
<dbReference type="EMBL" id="JBBNAG010000010">
    <property type="protein sequence ID" value="KAK9101676.1"/>
    <property type="molecule type" value="Genomic_DNA"/>
</dbReference>
<sequence length="61" mass="7257">MSSERMICSIFMKEHTEWFACVYKCYLEKMYSCDEGSGHYVNQVNPSEINAYIILNFINKF</sequence>
<gene>
    <name evidence="1" type="ORF">Scep_025106</name>
</gene>
<comment type="caution">
    <text evidence="1">The sequence shown here is derived from an EMBL/GenBank/DDBJ whole genome shotgun (WGS) entry which is preliminary data.</text>
</comment>
<evidence type="ECO:0000313" key="1">
    <source>
        <dbReference type="EMBL" id="KAK9101676.1"/>
    </source>
</evidence>
<proteinExistence type="predicted"/>
<name>A0AAP0EXS3_9MAGN</name>
<accession>A0AAP0EXS3</accession>
<keyword evidence="2" id="KW-1185">Reference proteome</keyword>
<evidence type="ECO:0000313" key="2">
    <source>
        <dbReference type="Proteomes" id="UP001419268"/>
    </source>
</evidence>